<feature type="binding site" evidence="4">
    <location>
        <begin position="87"/>
        <end position="89"/>
    </location>
    <ligand>
        <name>acetyl-CoA</name>
        <dbReference type="ChEBI" id="CHEBI:57288"/>
    </ligand>
</feature>
<comment type="subunit">
    <text evidence="4">Homohexamer; trimer of dimers.</text>
</comment>
<comment type="similarity">
    <text evidence="1 4">Belongs to the acetyltransferase Eis family.</text>
</comment>
<reference evidence="6 7" key="2">
    <citation type="journal article" date="2011" name="J. Antibiot.">
        <title>Furaquinocins I and J: novel polyketide isoprenoid hybrid compounds from Streptomyces reveromyceticus SN-593.</title>
        <authorList>
            <person name="Panthee S."/>
            <person name="Takahashi S."/>
            <person name="Takagi H."/>
            <person name="Nogawa T."/>
            <person name="Oowada E."/>
            <person name="Uramoto M."/>
            <person name="Osada H."/>
        </authorList>
    </citation>
    <scope>NUCLEOTIDE SEQUENCE [LARGE SCALE GENOMIC DNA]</scope>
    <source>
        <strain evidence="6 7">SN-593</strain>
    </source>
</reference>
<dbReference type="PROSITE" id="PS51186">
    <property type="entry name" value="GNAT"/>
    <property type="match status" value="1"/>
</dbReference>
<dbReference type="NCBIfam" id="NF002367">
    <property type="entry name" value="PRK01346.1-4"/>
    <property type="match status" value="1"/>
</dbReference>
<dbReference type="EMBL" id="AP018365">
    <property type="protein sequence ID" value="BBA99190.1"/>
    <property type="molecule type" value="Genomic_DNA"/>
</dbReference>
<dbReference type="InterPro" id="IPR022902">
    <property type="entry name" value="NAcTrfase_Eis"/>
</dbReference>
<dbReference type="InterPro" id="IPR000182">
    <property type="entry name" value="GNAT_dom"/>
</dbReference>
<keyword evidence="3 4" id="KW-0012">Acyltransferase</keyword>
<keyword evidence="2 4" id="KW-0808">Transferase</keyword>
<keyword evidence="7" id="KW-1185">Reference proteome</keyword>
<reference evidence="6 7" key="1">
    <citation type="journal article" date="2010" name="J. Bacteriol.">
        <title>Biochemical characterization of a novel indole prenyltransferase from Streptomyces sp. SN-593.</title>
        <authorList>
            <person name="Takahashi S."/>
            <person name="Takagi H."/>
            <person name="Toyoda A."/>
            <person name="Uramoto M."/>
            <person name="Nogawa T."/>
            <person name="Ueki M."/>
            <person name="Sakaki Y."/>
            <person name="Osada H."/>
        </authorList>
    </citation>
    <scope>NUCLEOTIDE SEQUENCE [LARGE SCALE GENOMIC DNA]</scope>
    <source>
        <strain evidence="6 7">SN-593</strain>
    </source>
</reference>
<dbReference type="InterPro" id="IPR041380">
    <property type="entry name" value="Acetyltransf_17"/>
</dbReference>
<evidence type="ECO:0000259" key="5">
    <source>
        <dbReference type="PROSITE" id="PS51186"/>
    </source>
</evidence>
<name>A0A7U3UUX7_9ACTN</name>
<evidence type="ECO:0000256" key="3">
    <source>
        <dbReference type="ARBA" id="ARBA00023315"/>
    </source>
</evidence>
<evidence type="ECO:0000313" key="6">
    <source>
        <dbReference type="EMBL" id="BBA99190.1"/>
    </source>
</evidence>
<dbReference type="InterPro" id="IPR036527">
    <property type="entry name" value="SCP2_sterol-bd_dom_sf"/>
</dbReference>
<dbReference type="GO" id="GO:0030649">
    <property type="term" value="P:aminoglycoside antibiotic catabolic process"/>
    <property type="evidence" value="ECO:0007669"/>
    <property type="project" value="TreeGrafter"/>
</dbReference>
<protein>
    <recommendedName>
        <fullName evidence="5">N-acetyltransferase domain-containing protein</fullName>
    </recommendedName>
</protein>
<feature type="active site" description="Proton acceptor; via carboxylate" evidence="4">
    <location>
        <position position="426"/>
    </location>
</feature>
<accession>A0A7U3UUX7</accession>
<dbReference type="InterPro" id="IPR016181">
    <property type="entry name" value="Acyl_CoA_acyltransferase"/>
</dbReference>
<reference evidence="6 7" key="3">
    <citation type="journal article" date="2011" name="Nat. Chem. Biol.">
        <title>Reveromycin A biosynthesis uses RevG and RevJ for stereospecific spiroacetal formation.</title>
        <authorList>
            <person name="Takahashi S."/>
            <person name="Toyoda A."/>
            <person name="Sekiyama Y."/>
            <person name="Takagi H."/>
            <person name="Nogawa T."/>
            <person name="Uramoto M."/>
            <person name="Suzuki R."/>
            <person name="Koshino H."/>
            <person name="Kumano T."/>
            <person name="Panthee S."/>
            <person name="Dairi T."/>
            <person name="Ishikawa J."/>
            <person name="Ikeda H."/>
            <person name="Sakaki Y."/>
            <person name="Osada H."/>
        </authorList>
    </citation>
    <scope>NUCLEOTIDE SEQUENCE [LARGE SCALE GENOMIC DNA]</scope>
    <source>
        <strain evidence="6 7">SN-593</strain>
    </source>
</reference>
<organism evidence="6 7">
    <name type="scientific">Actinacidiphila reveromycinica</name>
    <dbReference type="NCBI Taxonomy" id="659352"/>
    <lineage>
        <taxon>Bacteria</taxon>
        <taxon>Bacillati</taxon>
        <taxon>Actinomycetota</taxon>
        <taxon>Actinomycetes</taxon>
        <taxon>Kitasatosporales</taxon>
        <taxon>Streptomycetaceae</taxon>
        <taxon>Actinacidiphila</taxon>
    </lineage>
</organism>
<reference evidence="6 7" key="4">
    <citation type="journal article" date="2020" name="Sci. Rep.">
        <title>beta-carboline chemical signals induce reveromycin production through a LuxR family regulator in Streptomyces sp. SN-593.</title>
        <authorList>
            <person name="Panthee S."/>
            <person name="Kito N."/>
            <person name="Hayashi T."/>
            <person name="Shimizu T."/>
            <person name="Ishikawa J."/>
            <person name="Hamamoto H."/>
            <person name="Osada H."/>
            <person name="Takahashi S."/>
        </authorList>
    </citation>
    <scope>NUCLEOTIDE SEQUENCE [LARGE SCALE GENOMIC DNA]</scope>
    <source>
        <strain evidence="6 7">SN-593</strain>
    </source>
</reference>
<dbReference type="InterPro" id="IPR051554">
    <property type="entry name" value="Acetyltransferase_Eis"/>
</dbReference>
<feature type="domain" description="N-acetyltransferase" evidence="5">
    <location>
        <begin position="7"/>
        <end position="158"/>
    </location>
</feature>
<gene>
    <name evidence="6" type="ORF">RVR_5705</name>
</gene>
<dbReference type="PANTHER" id="PTHR37817:SF1">
    <property type="entry name" value="N-ACETYLTRANSFERASE EIS"/>
    <property type="match status" value="1"/>
</dbReference>
<dbReference type="SUPFAM" id="SSF55718">
    <property type="entry name" value="SCP-like"/>
    <property type="match status" value="1"/>
</dbReference>
<sequence length="426" mass="46314">MVPGMNAEIRTLEESDVADWVRAQYTGFHIAPSADAQEVEARRSMIDLARTRGAFDRGRCVATFRSMPRELTVPGGAGVPASAITNVAVTATHRRRGLAARMMAADLADAMERGDVASILIAAEYPIYGRFGFGPATWVSNWEIDVPRAALDDRYAGPEDGGRVDMATLAELGEFGPGVHDRLRARTPGAIDRPPLWWRRTTGELRLHGWKERFCAAYRGPDGRVDGFVLWDVQDHPWPGKLPRVELSVADLTAATDAAERALWRFLLSMDWITLITTGYRAPDDIVPLLLGDPRAARTEAHADFLWLRLLDVPAALTARHYAGPATGLVLEVRDEVRDGAGTAAGPAAGRFLLETDGKGAASCVPTSAPADLSLSAADLGCLYLGDESAVRLAVLGRVAEHREQAARTADTLFRTPRRPWCPDVF</sequence>
<proteinExistence type="inferred from homology"/>
<dbReference type="Pfam" id="PF13530">
    <property type="entry name" value="SCP2_2"/>
    <property type="match status" value="1"/>
</dbReference>
<dbReference type="AlphaFoldDB" id="A0A7U3UUX7"/>
<evidence type="ECO:0000256" key="2">
    <source>
        <dbReference type="ARBA" id="ARBA00022679"/>
    </source>
</evidence>
<dbReference type="Proteomes" id="UP000595703">
    <property type="component" value="Chromosome"/>
</dbReference>
<comment type="caution">
    <text evidence="4">Lacks conserved residue(s) required for the propagation of feature annotation.</text>
</comment>
<dbReference type="Pfam" id="PF17668">
    <property type="entry name" value="Acetyltransf_17"/>
    <property type="match status" value="1"/>
</dbReference>
<dbReference type="InterPro" id="IPR025559">
    <property type="entry name" value="Eis_dom"/>
</dbReference>
<dbReference type="Gene3D" id="3.40.630.30">
    <property type="match status" value="2"/>
</dbReference>
<evidence type="ECO:0000256" key="4">
    <source>
        <dbReference type="HAMAP-Rule" id="MF_01812"/>
    </source>
</evidence>
<dbReference type="SUPFAM" id="SSF55729">
    <property type="entry name" value="Acyl-CoA N-acyltransferases (Nat)"/>
    <property type="match status" value="1"/>
</dbReference>
<dbReference type="GO" id="GO:0034069">
    <property type="term" value="F:aminoglycoside N-acetyltransferase activity"/>
    <property type="evidence" value="ECO:0007669"/>
    <property type="project" value="TreeGrafter"/>
</dbReference>
<dbReference type="KEGG" id="arev:RVR_5705"/>
<dbReference type="Gene3D" id="3.30.1050.10">
    <property type="entry name" value="SCP2 sterol-binding domain"/>
    <property type="match status" value="1"/>
</dbReference>
<dbReference type="Pfam" id="PF13527">
    <property type="entry name" value="Acetyltransf_9"/>
    <property type="match status" value="1"/>
</dbReference>
<evidence type="ECO:0000256" key="1">
    <source>
        <dbReference type="ARBA" id="ARBA00009213"/>
    </source>
</evidence>
<feature type="active site" description="Proton donor" evidence="4">
    <location>
        <position position="128"/>
    </location>
</feature>
<dbReference type="PANTHER" id="PTHR37817">
    <property type="entry name" value="N-ACETYLTRANSFERASE EIS"/>
    <property type="match status" value="1"/>
</dbReference>
<evidence type="ECO:0000313" key="7">
    <source>
        <dbReference type="Proteomes" id="UP000595703"/>
    </source>
</evidence>
<feature type="binding site" evidence="4">
    <location>
        <begin position="95"/>
        <end position="100"/>
    </location>
    <ligand>
        <name>acetyl-CoA</name>
        <dbReference type="ChEBI" id="CHEBI:57288"/>
    </ligand>
</feature>
<dbReference type="HAMAP" id="MF_01812">
    <property type="entry name" value="Eis"/>
    <property type="match status" value="1"/>
</dbReference>